<keyword evidence="1" id="KW-0472">Membrane</keyword>
<keyword evidence="4" id="KW-1185">Reference proteome</keyword>
<dbReference type="Pfam" id="PF05090">
    <property type="entry name" value="HTTM"/>
    <property type="match status" value="1"/>
</dbReference>
<name>A0A411YGH1_9ACTN</name>
<gene>
    <name evidence="3" type="ORF">ER308_12505</name>
</gene>
<protein>
    <recommendedName>
        <fullName evidence="2">HTTM domain-containing protein</fullName>
    </recommendedName>
</protein>
<feature type="transmembrane region" description="Helical" evidence="1">
    <location>
        <begin position="324"/>
        <end position="346"/>
    </location>
</feature>
<feature type="transmembrane region" description="Helical" evidence="1">
    <location>
        <begin position="302"/>
        <end position="318"/>
    </location>
</feature>
<reference evidence="3 4" key="1">
    <citation type="submission" date="2019-01" db="EMBL/GenBank/DDBJ databases">
        <title>Egibacter rhizosphaerae EGI 80759T.</title>
        <authorList>
            <person name="Chen D.-D."/>
            <person name="Tian Y."/>
            <person name="Jiao J.-Y."/>
            <person name="Zhang X.-T."/>
            <person name="Zhang Y.-G."/>
            <person name="Zhang Y."/>
            <person name="Xiao M."/>
            <person name="Shu W.-S."/>
            <person name="Li W.-J."/>
        </authorList>
    </citation>
    <scope>NUCLEOTIDE SEQUENCE [LARGE SCALE GENOMIC DNA]</scope>
    <source>
        <strain evidence="3 4">EGI 80759</strain>
    </source>
</reference>
<organism evidence="3 4">
    <name type="scientific">Egibacter rhizosphaerae</name>
    <dbReference type="NCBI Taxonomy" id="1670831"/>
    <lineage>
        <taxon>Bacteria</taxon>
        <taxon>Bacillati</taxon>
        <taxon>Actinomycetota</taxon>
        <taxon>Nitriliruptoria</taxon>
        <taxon>Egibacterales</taxon>
        <taxon>Egibacteraceae</taxon>
        <taxon>Egibacter</taxon>
    </lineage>
</organism>
<feature type="transmembrane region" description="Helical" evidence="1">
    <location>
        <begin position="31"/>
        <end position="51"/>
    </location>
</feature>
<evidence type="ECO:0000256" key="1">
    <source>
        <dbReference type="SAM" id="Phobius"/>
    </source>
</evidence>
<feature type="domain" description="HTTM" evidence="2">
    <location>
        <begin position="21"/>
        <end position="270"/>
    </location>
</feature>
<feature type="transmembrane region" description="Helical" evidence="1">
    <location>
        <begin position="99"/>
        <end position="116"/>
    </location>
</feature>
<dbReference type="AlphaFoldDB" id="A0A411YGH1"/>
<keyword evidence="1" id="KW-0812">Transmembrane</keyword>
<evidence type="ECO:0000259" key="2">
    <source>
        <dbReference type="Pfam" id="PF05090"/>
    </source>
</evidence>
<feature type="transmembrane region" description="Helical" evidence="1">
    <location>
        <begin position="215"/>
        <end position="237"/>
    </location>
</feature>
<feature type="transmembrane region" description="Helical" evidence="1">
    <location>
        <begin position="155"/>
        <end position="173"/>
    </location>
</feature>
<dbReference type="EMBL" id="CP036402">
    <property type="protein sequence ID" value="QBI20303.1"/>
    <property type="molecule type" value="Genomic_DNA"/>
</dbReference>
<feature type="transmembrane region" description="Helical" evidence="1">
    <location>
        <begin position="268"/>
        <end position="290"/>
    </location>
</feature>
<sequence length="373" mass="40456">MSDLARAPLYCLDRWMEAGPFRPTDLGRFRVLFCCYALLNLPSFSWVAAFPDTFHSPPPGPFALIGGFPHPTVLSFLEVGVALALVAVLIGWWTRAASIMATGFMLVGYGFSFSFGKIDHNILFVVLPVFMAYAGWGAAYSVDAARGGAYEVRQWGMRLLALAVAMAFATAALPKWRQGWLSTDTQAVRNELMQSQHTSDPGWLGHLLIGSVDSAAFWIALDWGAVLFEFGMVAAVLSWASFRLLLAIAGLFHLSVMLVFDITFAPNILVYAAFIPWASLSVPKLLASPFRKAAVRLERRPRPPLVVGAGGAVVWLASPLLRQIAVPVSASVVVIGGVVGGVYLAWRLQRLLKTGPGLEHDHLARTAGRSSVE</sequence>
<dbReference type="InterPro" id="IPR053934">
    <property type="entry name" value="HTTM_dom"/>
</dbReference>
<dbReference type="OrthoDB" id="1496251at2"/>
<dbReference type="KEGG" id="erz:ER308_12505"/>
<keyword evidence="1" id="KW-1133">Transmembrane helix</keyword>
<dbReference type="Proteomes" id="UP000291469">
    <property type="component" value="Chromosome"/>
</dbReference>
<accession>A0A411YGH1</accession>
<feature type="transmembrane region" description="Helical" evidence="1">
    <location>
        <begin position="122"/>
        <end position="143"/>
    </location>
</feature>
<proteinExistence type="predicted"/>
<feature type="transmembrane region" description="Helical" evidence="1">
    <location>
        <begin position="244"/>
        <end position="262"/>
    </location>
</feature>
<evidence type="ECO:0000313" key="3">
    <source>
        <dbReference type="EMBL" id="QBI20303.1"/>
    </source>
</evidence>
<evidence type="ECO:0000313" key="4">
    <source>
        <dbReference type="Proteomes" id="UP000291469"/>
    </source>
</evidence>
<feature type="transmembrane region" description="Helical" evidence="1">
    <location>
        <begin position="71"/>
        <end position="92"/>
    </location>
</feature>